<gene>
    <name evidence="1" type="ORF">PMACD_LOCUS15669</name>
</gene>
<name>A0A821XRL1_9NEOP</name>
<proteinExistence type="predicted"/>
<dbReference type="EMBL" id="CAJOBZ010000072">
    <property type="protein sequence ID" value="CAF4950792.1"/>
    <property type="molecule type" value="Genomic_DNA"/>
</dbReference>
<dbReference type="OrthoDB" id="411871at2759"/>
<accession>A0A821XRL1</accession>
<evidence type="ECO:0000313" key="2">
    <source>
        <dbReference type="Proteomes" id="UP000663880"/>
    </source>
</evidence>
<reference evidence="1" key="1">
    <citation type="submission" date="2021-02" db="EMBL/GenBank/DDBJ databases">
        <authorList>
            <person name="Steward A R."/>
        </authorList>
    </citation>
    <scope>NUCLEOTIDE SEQUENCE</scope>
</reference>
<dbReference type="AlphaFoldDB" id="A0A821XRL1"/>
<comment type="caution">
    <text evidence="1">The sequence shown here is derived from an EMBL/GenBank/DDBJ whole genome shotgun (WGS) entry which is preliminary data.</text>
</comment>
<protein>
    <submittedName>
        <fullName evidence="1">Uncharacterized protein</fullName>
    </submittedName>
</protein>
<dbReference type="Proteomes" id="UP000663880">
    <property type="component" value="Unassembled WGS sequence"/>
</dbReference>
<organism evidence="1 2">
    <name type="scientific">Pieris macdunnoughi</name>
    <dbReference type="NCBI Taxonomy" id="345717"/>
    <lineage>
        <taxon>Eukaryota</taxon>
        <taxon>Metazoa</taxon>
        <taxon>Ecdysozoa</taxon>
        <taxon>Arthropoda</taxon>
        <taxon>Hexapoda</taxon>
        <taxon>Insecta</taxon>
        <taxon>Pterygota</taxon>
        <taxon>Neoptera</taxon>
        <taxon>Endopterygota</taxon>
        <taxon>Lepidoptera</taxon>
        <taxon>Glossata</taxon>
        <taxon>Ditrysia</taxon>
        <taxon>Papilionoidea</taxon>
        <taxon>Pieridae</taxon>
        <taxon>Pierinae</taxon>
        <taxon>Pieris</taxon>
    </lineage>
</organism>
<evidence type="ECO:0000313" key="1">
    <source>
        <dbReference type="EMBL" id="CAF4950792.1"/>
    </source>
</evidence>
<keyword evidence="2" id="KW-1185">Reference proteome</keyword>
<sequence length="122" mass="13516">MVIEPIITYGASVWGHAATKKYNKKLLAKTQRGFALRATRAFKNVSTYAAVALAGFVPLDLKVLESREIEGARIKGLSKHIPDVQSYYVTRKNLRAKEGGIQVERIKKAKDGKVVVGCKTER</sequence>